<keyword evidence="5" id="KW-1185">Reference proteome</keyword>
<dbReference type="Gene3D" id="3.40.1390.30">
    <property type="entry name" value="NIF3 (NGG1p interacting factor 3)-like"/>
    <property type="match status" value="2"/>
</dbReference>
<organism evidence="4 5">
    <name type="scientific">Roseburia lenta</name>
    <dbReference type="NCBI Taxonomy" id="2763061"/>
    <lineage>
        <taxon>Bacteria</taxon>
        <taxon>Bacillati</taxon>
        <taxon>Bacillota</taxon>
        <taxon>Clostridia</taxon>
        <taxon>Lachnospirales</taxon>
        <taxon>Lachnospiraceae</taxon>
        <taxon>Roseburia</taxon>
    </lineage>
</organism>
<dbReference type="Pfam" id="PF01784">
    <property type="entry name" value="DUF34_NIF3"/>
    <property type="match status" value="1"/>
</dbReference>
<keyword evidence="3" id="KW-0479">Metal-binding</keyword>
<evidence type="ECO:0000256" key="1">
    <source>
        <dbReference type="ARBA" id="ARBA00006964"/>
    </source>
</evidence>
<dbReference type="PANTHER" id="PTHR13799">
    <property type="entry name" value="NGG1 INTERACTING FACTOR 3"/>
    <property type="match status" value="1"/>
</dbReference>
<comment type="caution">
    <text evidence="4">The sequence shown here is derived from an EMBL/GenBank/DDBJ whole genome shotgun (WGS) entry which is preliminary data.</text>
</comment>
<dbReference type="InterPro" id="IPR036069">
    <property type="entry name" value="DUF34/NIF3_sf"/>
</dbReference>
<accession>A0ABR7GIW0</accession>
<proteinExistence type="inferred from homology"/>
<dbReference type="RefSeq" id="WP_186854713.1">
    <property type="nucleotide sequence ID" value="NZ_JACOPG010000005.1"/>
</dbReference>
<evidence type="ECO:0000313" key="5">
    <source>
        <dbReference type="Proteomes" id="UP000643810"/>
    </source>
</evidence>
<dbReference type="NCBIfam" id="TIGR00486">
    <property type="entry name" value="YbgI_SA1388"/>
    <property type="match status" value="1"/>
</dbReference>
<sequence>MRVMDLTERIEKEIPREQALDWDNVGLLVGDKEQEIHKGYVALDLTDAVLEHAIDCGADMILTHHPLIFGGIKRVNADDFIGRRILALAQHGIAYYAMHTNFDVCVMGQIAAEQLGLMDIEALEVTSPEDGRGIGCLGKLTQAVSLYDLAERVRDAFGLSHVKVFGDKDRMVQSIAMCPGSGKSEIGLAIEKGADAYITGDIDHHSGIDAVADGLSIIDAGHYGIEHIYMEYMKNWLAKEAAELEVVTEPFAEPFWIVTR</sequence>
<evidence type="ECO:0000256" key="2">
    <source>
        <dbReference type="ARBA" id="ARBA00022112"/>
    </source>
</evidence>
<dbReference type="PANTHER" id="PTHR13799:SF14">
    <property type="entry name" value="GTP CYCLOHYDROLASE 1 TYPE 2 HOMOLOG"/>
    <property type="match status" value="1"/>
</dbReference>
<dbReference type="InterPro" id="IPR002678">
    <property type="entry name" value="DUF34/NIF3"/>
</dbReference>
<dbReference type="EMBL" id="JACOPG010000005">
    <property type="protein sequence ID" value="MBC5687222.1"/>
    <property type="molecule type" value="Genomic_DNA"/>
</dbReference>
<name>A0ABR7GIW0_9FIRM</name>
<dbReference type="Proteomes" id="UP000643810">
    <property type="component" value="Unassembled WGS sequence"/>
</dbReference>
<evidence type="ECO:0000313" key="4">
    <source>
        <dbReference type="EMBL" id="MBC5687222.1"/>
    </source>
</evidence>
<comment type="similarity">
    <text evidence="1">Belongs to the GTP cyclohydrolase I type 2/NIF3 family.</text>
</comment>
<protein>
    <recommendedName>
        <fullName evidence="2">GTP cyclohydrolase 1 type 2 homolog</fullName>
    </recommendedName>
</protein>
<reference evidence="4 5" key="1">
    <citation type="submission" date="2020-08" db="EMBL/GenBank/DDBJ databases">
        <title>Genome public.</title>
        <authorList>
            <person name="Liu C."/>
            <person name="Sun Q."/>
        </authorList>
    </citation>
    <scope>NUCLEOTIDE SEQUENCE [LARGE SCALE GENOMIC DNA]</scope>
    <source>
        <strain evidence="4 5">NSJ-9</strain>
    </source>
</reference>
<evidence type="ECO:0000256" key="3">
    <source>
        <dbReference type="ARBA" id="ARBA00022723"/>
    </source>
</evidence>
<dbReference type="SUPFAM" id="SSF102705">
    <property type="entry name" value="NIF3 (NGG1p interacting factor 3)-like"/>
    <property type="match status" value="1"/>
</dbReference>
<gene>
    <name evidence="4" type="ORF">H8R94_11530</name>
</gene>